<evidence type="ECO:0000256" key="3">
    <source>
        <dbReference type="ARBA" id="ARBA00022729"/>
    </source>
</evidence>
<accession>A0A6C2U6P5</accession>
<feature type="chain" id="PRO_5025513987" description="Right handed beta helix domain-containing protein" evidence="5">
    <location>
        <begin position="26"/>
        <end position="496"/>
    </location>
</feature>
<keyword evidence="7" id="KW-1185">Reference proteome</keyword>
<proteinExistence type="predicted"/>
<name>A0A6C2U6P5_PONDE</name>
<dbReference type="InterPro" id="IPR059100">
    <property type="entry name" value="TSP3_bac"/>
</dbReference>
<dbReference type="Gene3D" id="2.160.20.10">
    <property type="entry name" value="Single-stranded right-handed beta-helix, Pectin lyase-like"/>
    <property type="match status" value="1"/>
</dbReference>
<dbReference type="InterPro" id="IPR012334">
    <property type="entry name" value="Pectin_lyas_fold"/>
</dbReference>
<dbReference type="InterPro" id="IPR059226">
    <property type="entry name" value="Choice_anch_Q_dom"/>
</dbReference>
<evidence type="ECO:0000313" key="7">
    <source>
        <dbReference type="Proteomes" id="UP000366872"/>
    </source>
</evidence>
<dbReference type="Pfam" id="PF18884">
    <property type="entry name" value="TSP3_bac"/>
    <property type="match status" value="1"/>
</dbReference>
<dbReference type="NCBIfam" id="NF041518">
    <property type="entry name" value="choice_anch_Q"/>
    <property type="match status" value="1"/>
</dbReference>
<evidence type="ECO:0008006" key="8">
    <source>
        <dbReference type="Google" id="ProtNLM"/>
    </source>
</evidence>
<evidence type="ECO:0000256" key="2">
    <source>
        <dbReference type="ARBA" id="ARBA00022525"/>
    </source>
</evidence>
<dbReference type="EMBL" id="CAAHFG010000002">
    <property type="protein sequence ID" value="VGO15690.1"/>
    <property type="molecule type" value="Genomic_DNA"/>
</dbReference>
<evidence type="ECO:0000256" key="1">
    <source>
        <dbReference type="ARBA" id="ARBA00004613"/>
    </source>
</evidence>
<feature type="signal peptide" evidence="5">
    <location>
        <begin position="1"/>
        <end position="25"/>
    </location>
</feature>
<sequence>MINHYRGYRMKVLMSCLLLCSTSFAVTRYVDLDSTNPTPPYSSWATAATDIQTAIDAGSSYDLILVADGTYFINEAIDVKSYQIVQSENGADSVTVDPLWYDRAFELDAGSVLDGFTIVDGYSASYGGGVLGYDGSIVKNCIIADCASELNGGGIYRGIVTNCIVEWNWSYERGGGVADADVVDCVVRNNDARNGGGGIYDCSVESCLVYSNYADANGGGLRAGNVKNSLIYGNFAKGQGGGVSGTTARNITVCDNRSSSYGGGAFSCTLYNSIVYHNDSSNVHYDDMYSNTKVMFTCSSGVTDGLYGCTTNAPMFVNRTNANYRLLESSPCIDSGINAHVYTAVDLDGNPRVLNVVVDMGAYEFQSADSNADPDGDGLTNAEEARYGTNPLLADTDGDGFDDFAEVHNGLNATSPDDWIATYIANNPDQFGLGSSGVVDVAVGQLLLGVSNGYANLSLQLEQSSDLTSWTNAGDSVEWSMTVETNAQFFRVRAEP</sequence>
<protein>
    <recommendedName>
        <fullName evidence="8">Right handed beta helix domain-containing protein</fullName>
    </recommendedName>
</protein>
<dbReference type="InterPro" id="IPR011050">
    <property type="entry name" value="Pectin_lyase_fold/virulence"/>
</dbReference>
<keyword evidence="3 5" id="KW-0732">Signal</keyword>
<keyword evidence="4" id="KW-0106">Calcium</keyword>
<organism evidence="6 7">
    <name type="scientific">Pontiella desulfatans</name>
    <dbReference type="NCBI Taxonomy" id="2750659"/>
    <lineage>
        <taxon>Bacteria</taxon>
        <taxon>Pseudomonadati</taxon>
        <taxon>Kiritimatiellota</taxon>
        <taxon>Kiritimatiellia</taxon>
        <taxon>Kiritimatiellales</taxon>
        <taxon>Pontiellaceae</taxon>
        <taxon>Pontiella</taxon>
    </lineage>
</organism>
<keyword evidence="2" id="KW-0964">Secreted</keyword>
<dbReference type="Proteomes" id="UP000366872">
    <property type="component" value="Unassembled WGS sequence"/>
</dbReference>
<evidence type="ECO:0000313" key="6">
    <source>
        <dbReference type="EMBL" id="VGO15690.1"/>
    </source>
</evidence>
<reference evidence="6 7" key="1">
    <citation type="submission" date="2019-04" db="EMBL/GenBank/DDBJ databases">
        <authorList>
            <person name="Van Vliet M D."/>
        </authorList>
    </citation>
    <scope>NUCLEOTIDE SEQUENCE [LARGE SCALE GENOMIC DNA]</scope>
    <source>
        <strain evidence="6 7">F1</strain>
    </source>
</reference>
<dbReference type="SUPFAM" id="SSF51126">
    <property type="entry name" value="Pectin lyase-like"/>
    <property type="match status" value="1"/>
</dbReference>
<gene>
    <name evidence="6" type="ORF">PDESU_04275</name>
</gene>
<evidence type="ECO:0000256" key="5">
    <source>
        <dbReference type="SAM" id="SignalP"/>
    </source>
</evidence>
<dbReference type="AlphaFoldDB" id="A0A6C2U6P5"/>
<evidence type="ECO:0000256" key="4">
    <source>
        <dbReference type="ARBA" id="ARBA00022837"/>
    </source>
</evidence>
<comment type="subcellular location">
    <subcellularLocation>
        <location evidence="1">Secreted</location>
    </subcellularLocation>
</comment>